<dbReference type="EMBL" id="MKIO01000030">
    <property type="protein sequence ID" value="OLP55164.1"/>
    <property type="molecule type" value="Genomic_DNA"/>
</dbReference>
<keyword evidence="4" id="KW-1185">Reference proteome</keyword>
<evidence type="ECO:0000313" key="4">
    <source>
        <dbReference type="Proteomes" id="UP000192652"/>
    </source>
</evidence>
<gene>
    <name evidence="1" type="ORF">BJF92_17400</name>
    <name evidence="2" type="ORF">BTR14_22590</name>
</gene>
<proteinExistence type="predicted"/>
<dbReference type="Proteomes" id="UP000192652">
    <property type="component" value="Unassembled WGS sequence"/>
</dbReference>
<reference evidence="2" key="2">
    <citation type="submission" date="2016-12" db="EMBL/GenBank/DDBJ databases">
        <authorList>
            <person name="Zhang X."/>
            <person name="Zhao J."/>
        </authorList>
    </citation>
    <scope>NUCLEOTIDE SEQUENCE</scope>
    <source>
        <strain evidence="2">RD15</strain>
    </source>
</reference>
<sequence length="67" mass="7472">MVQLSAHLLKSASAVARPSERWRETNVHIGQTLKSLYFNGDTPRTEGVFANLLNQLDDAEDGSYRPV</sequence>
<evidence type="ECO:0000313" key="2">
    <source>
        <dbReference type="EMBL" id="OQP83249.1"/>
    </source>
</evidence>
<reference evidence="2 4" key="3">
    <citation type="journal article" date="2017" name="Antonie Van Leeuwenhoek">
        <title>Rhizobium rhizosphaerae sp. nov., a novel species isolated from rice rhizosphere.</title>
        <authorList>
            <person name="Zhao J.J."/>
            <person name="Zhang J."/>
            <person name="Zhang R.J."/>
            <person name="Zhang C.W."/>
            <person name="Yin H.Q."/>
            <person name="Zhang X.X."/>
        </authorList>
    </citation>
    <scope>NUCLEOTIDE SEQUENCE [LARGE SCALE GENOMIC DNA]</scope>
    <source>
        <strain evidence="2 4">RD15</strain>
    </source>
</reference>
<accession>A0A1Q9AIX7</accession>
<evidence type="ECO:0000313" key="3">
    <source>
        <dbReference type="Proteomes" id="UP000186143"/>
    </source>
</evidence>
<organism evidence="1 3">
    <name type="scientific">Xaviernesmea rhizosphaerae</name>
    <dbReference type="NCBI Taxonomy" id="1672749"/>
    <lineage>
        <taxon>Bacteria</taxon>
        <taxon>Pseudomonadati</taxon>
        <taxon>Pseudomonadota</taxon>
        <taxon>Alphaproteobacteria</taxon>
        <taxon>Hyphomicrobiales</taxon>
        <taxon>Rhizobiaceae</taxon>
        <taxon>Rhizobium/Agrobacterium group</taxon>
        <taxon>Xaviernesmea</taxon>
    </lineage>
</organism>
<name>A0A1Q9AIX7_9HYPH</name>
<reference evidence="1 3" key="1">
    <citation type="submission" date="2016-09" db="EMBL/GenBank/DDBJ databases">
        <title>Rhizobium sp. nov., a novel species isolated from the rice rhizosphere.</title>
        <authorList>
            <person name="Zhao J."/>
            <person name="Zhang X."/>
        </authorList>
    </citation>
    <scope>NUCLEOTIDE SEQUENCE [LARGE SCALE GENOMIC DNA]</scope>
    <source>
        <strain evidence="1 3">MH17</strain>
    </source>
</reference>
<dbReference type="AlphaFoldDB" id="A0A1Q9AIX7"/>
<protein>
    <submittedName>
        <fullName evidence="1">Uncharacterized protein</fullName>
    </submittedName>
</protein>
<evidence type="ECO:0000313" key="1">
    <source>
        <dbReference type="EMBL" id="OLP55164.1"/>
    </source>
</evidence>
<comment type="caution">
    <text evidence="1">The sequence shown here is derived from an EMBL/GenBank/DDBJ whole genome shotgun (WGS) entry which is preliminary data.</text>
</comment>
<dbReference type="Proteomes" id="UP000186143">
    <property type="component" value="Unassembled WGS sequence"/>
</dbReference>
<dbReference type="EMBL" id="MSPX01000040">
    <property type="protein sequence ID" value="OQP83249.1"/>
    <property type="molecule type" value="Genomic_DNA"/>
</dbReference>